<protein>
    <submittedName>
        <fullName evidence="2">Uncharacterized protein</fullName>
    </submittedName>
</protein>
<gene>
    <name evidence="2" type="ORF">FC85_GL001022</name>
</gene>
<feature type="transmembrane region" description="Helical" evidence="1">
    <location>
        <begin position="170"/>
        <end position="203"/>
    </location>
</feature>
<name>A0A0R1S6C4_9LACO</name>
<feature type="transmembrane region" description="Helical" evidence="1">
    <location>
        <begin position="12"/>
        <end position="33"/>
    </location>
</feature>
<evidence type="ECO:0000256" key="1">
    <source>
        <dbReference type="SAM" id="Phobius"/>
    </source>
</evidence>
<reference evidence="2 3" key="1">
    <citation type="journal article" date="2015" name="Genome Announc.">
        <title>Expanding the biotechnology potential of lactobacilli through comparative genomics of 213 strains and associated genera.</title>
        <authorList>
            <person name="Sun Z."/>
            <person name="Harris H.M."/>
            <person name="McCann A."/>
            <person name="Guo C."/>
            <person name="Argimon S."/>
            <person name="Zhang W."/>
            <person name="Yang X."/>
            <person name="Jeffery I.B."/>
            <person name="Cooney J.C."/>
            <person name="Kagawa T.F."/>
            <person name="Liu W."/>
            <person name="Song Y."/>
            <person name="Salvetti E."/>
            <person name="Wrobel A."/>
            <person name="Rasinkangas P."/>
            <person name="Parkhill J."/>
            <person name="Rea M.C."/>
            <person name="O'Sullivan O."/>
            <person name="Ritari J."/>
            <person name="Douillard F.P."/>
            <person name="Paul Ross R."/>
            <person name="Yang R."/>
            <person name="Briner A.E."/>
            <person name="Felis G.E."/>
            <person name="de Vos W.M."/>
            <person name="Barrangou R."/>
            <person name="Klaenhammer T.R."/>
            <person name="Caufield P.W."/>
            <person name="Cui Y."/>
            <person name="Zhang H."/>
            <person name="O'Toole P.W."/>
        </authorList>
    </citation>
    <scope>NUCLEOTIDE SEQUENCE [LARGE SCALE GENOMIC DNA]</scope>
    <source>
        <strain evidence="2 3">DSM 14421</strain>
    </source>
</reference>
<proteinExistence type="predicted"/>
<dbReference type="Proteomes" id="UP000052013">
    <property type="component" value="Unassembled WGS sequence"/>
</dbReference>
<evidence type="ECO:0000313" key="3">
    <source>
        <dbReference type="Proteomes" id="UP000052013"/>
    </source>
</evidence>
<feature type="transmembrane region" description="Helical" evidence="1">
    <location>
        <begin position="39"/>
        <end position="57"/>
    </location>
</feature>
<keyword evidence="1" id="KW-1133">Transmembrane helix</keyword>
<evidence type="ECO:0000313" key="2">
    <source>
        <dbReference type="EMBL" id="KRL64512.1"/>
    </source>
</evidence>
<organism evidence="2 3">
    <name type="scientific">Lentilactobacillus diolivorans DSM 14421</name>
    <dbReference type="NCBI Taxonomy" id="1423739"/>
    <lineage>
        <taxon>Bacteria</taxon>
        <taxon>Bacillati</taxon>
        <taxon>Bacillota</taxon>
        <taxon>Bacilli</taxon>
        <taxon>Lactobacillales</taxon>
        <taxon>Lactobacillaceae</taxon>
        <taxon>Lentilactobacillus</taxon>
    </lineage>
</organism>
<comment type="caution">
    <text evidence="2">The sequence shown here is derived from an EMBL/GenBank/DDBJ whole genome shotgun (WGS) entry which is preliminary data.</text>
</comment>
<accession>A0A0R1S6C4</accession>
<dbReference type="STRING" id="1423739.FC85_GL001022"/>
<sequence>MIARYASQIQFGIRTLMLLAIWMLFSNIAFSQFFLNHELLKLGLLGLPLAALFCLIVTSKFSRLSLFLCDTFICILGLFFYVNNHLADGLLLLIDFGAANLLALTHLVDEPHCQWIIYGVINGSGIVFLFNISYHHYFSLVSLMYITLLIFANIFFSFPAFMKKNNQSSLWAILVVILIICFSLSISFTRILGISIILAFYLFFELRAHAQNEDKHQNISLFCQLLFALITFA</sequence>
<feature type="transmembrane region" description="Helical" evidence="1">
    <location>
        <begin position="115"/>
        <end position="134"/>
    </location>
</feature>
<dbReference type="AlphaFoldDB" id="A0A0R1S6C4"/>
<feature type="transmembrane region" description="Helical" evidence="1">
    <location>
        <begin position="140"/>
        <end position="158"/>
    </location>
</feature>
<feature type="transmembrane region" description="Helical" evidence="1">
    <location>
        <begin position="64"/>
        <end position="83"/>
    </location>
</feature>
<dbReference type="PATRIC" id="fig|1423739.3.peg.1073"/>
<dbReference type="EMBL" id="AZEY01000090">
    <property type="protein sequence ID" value="KRL64512.1"/>
    <property type="molecule type" value="Genomic_DNA"/>
</dbReference>
<keyword evidence="1" id="KW-0472">Membrane</keyword>
<dbReference type="RefSeq" id="WP_225427544.1">
    <property type="nucleotide sequence ID" value="NZ_AZEY01000090.1"/>
</dbReference>
<keyword evidence="1" id="KW-0812">Transmembrane</keyword>